<feature type="compositionally biased region" description="Basic and acidic residues" evidence="1">
    <location>
        <begin position="1"/>
        <end position="12"/>
    </location>
</feature>
<feature type="region of interest" description="Disordered" evidence="1">
    <location>
        <begin position="1"/>
        <end position="72"/>
    </location>
</feature>
<evidence type="ECO:0000256" key="1">
    <source>
        <dbReference type="SAM" id="MobiDB-lite"/>
    </source>
</evidence>
<sequence length="180" mass="19505">MAKDGQERELRSSLRLRVAAPDERLSRSSLGPVPPTRPSFKHRPLPQSTGRVSATPAEILSHLPGPREAAEDEQVEWQRRKIQAAWRAQSRGWPGLLVLAVSQQSGLQSPPSVPATERQRLRGDVFVMGPVRSVFNNCLWATSSGGPGPHKLMSASGQTEMRQSGFLIASPACPALTAVT</sequence>
<proteinExistence type="predicted"/>
<organism evidence="2 3">
    <name type="scientific">Pleuronectes platessa</name>
    <name type="common">European plaice</name>
    <dbReference type="NCBI Taxonomy" id="8262"/>
    <lineage>
        <taxon>Eukaryota</taxon>
        <taxon>Metazoa</taxon>
        <taxon>Chordata</taxon>
        <taxon>Craniata</taxon>
        <taxon>Vertebrata</taxon>
        <taxon>Euteleostomi</taxon>
        <taxon>Actinopterygii</taxon>
        <taxon>Neopterygii</taxon>
        <taxon>Teleostei</taxon>
        <taxon>Neoteleostei</taxon>
        <taxon>Acanthomorphata</taxon>
        <taxon>Carangaria</taxon>
        <taxon>Pleuronectiformes</taxon>
        <taxon>Pleuronectoidei</taxon>
        <taxon>Pleuronectidae</taxon>
        <taxon>Pleuronectes</taxon>
    </lineage>
</organism>
<keyword evidence="3" id="KW-1185">Reference proteome</keyword>
<dbReference type="EMBL" id="CADEAL010000335">
    <property type="protein sequence ID" value="CAB1418624.1"/>
    <property type="molecule type" value="Genomic_DNA"/>
</dbReference>
<evidence type="ECO:0000313" key="3">
    <source>
        <dbReference type="Proteomes" id="UP001153269"/>
    </source>
</evidence>
<dbReference type="AlphaFoldDB" id="A0A9N7YBU5"/>
<reference evidence="2" key="1">
    <citation type="submission" date="2020-03" db="EMBL/GenBank/DDBJ databases">
        <authorList>
            <person name="Weist P."/>
        </authorList>
    </citation>
    <scope>NUCLEOTIDE SEQUENCE</scope>
</reference>
<comment type="caution">
    <text evidence="2">The sequence shown here is derived from an EMBL/GenBank/DDBJ whole genome shotgun (WGS) entry which is preliminary data.</text>
</comment>
<dbReference type="Proteomes" id="UP001153269">
    <property type="component" value="Unassembled WGS sequence"/>
</dbReference>
<evidence type="ECO:0000313" key="2">
    <source>
        <dbReference type="EMBL" id="CAB1418624.1"/>
    </source>
</evidence>
<accession>A0A9N7YBU5</accession>
<gene>
    <name evidence="2" type="ORF">PLEPLA_LOCUS6450</name>
</gene>
<name>A0A9N7YBU5_PLEPL</name>
<protein>
    <submittedName>
        <fullName evidence="2">Uncharacterized protein</fullName>
    </submittedName>
</protein>